<dbReference type="InterPro" id="IPR011498">
    <property type="entry name" value="Kelch_2"/>
</dbReference>
<dbReference type="Gene3D" id="2.120.10.80">
    <property type="entry name" value="Kelch-type beta propeller"/>
    <property type="match status" value="2"/>
</dbReference>
<dbReference type="EMBL" id="OB793894">
    <property type="protein sequence ID" value="CAD7428898.1"/>
    <property type="molecule type" value="Genomic_DNA"/>
</dbReference>
<organism evidence="1">
    <name type="scientific">Timema monikensis</name>
    <dbReference type="NCBI Taxonomy" id="170555"/>
    <lineage>
        <taxon>Eukaryota</taxon>
        <taxon>Metazoa</taxon>
        <taxon>Ecdysozoa</taxon>
        <taxon>Arthropoda</taxon>
        <taxon>Hexapoda</taxon>
        <taxon>Insecta</taxon>
        <taxon>Pterygota</taxon>
        <taxon>Neoptera</taxon>
        <taxon>Polyneoptera</taxon>
        <taxon>Phasmatodea</taxon>
        <taxon>Timematodea</taxon>
        <taxon>Timematoidea</taxon>
        <taxon>Timematidae</taxon>
        <taxon>Timema</taxon>
    </lineage>
</organism>
<reference evidence="1" key="1">
    <citation type="submission" date="2020-11" db="EMBL/GenBank/DDBJ databases">
        <authorList>
            <person name="Tran Van P."/>
        </authorList>
    </citation>
    <scope>NUCLEOTIDE SEQUENCE</scope>
</reference>
<accession>A0A7R9E7K8</accession>
<evidence type="ECO:0000313" key="1">
    <source>
        <dbReference type="EMBL" id="CAD7428898.1"/>
    </source>
</evidence>
<name>A0A7R9E7K8_9NEOP</name>
<gene>
    <name evidence="1" type="ORF">TMSB3V08_LOCUS5688</name>
</gene>
<proteinExistence type="predicted"/>
<dbReference type="InterPro" id="IPR015915">
    <property type="entry name" value="Kelch-typ_b-propeller"/>
</dbReference>
<dbReference type="SUPFAM" id="SSF117281">
    <property type="entry name" value="Kelch motif"/>
    <property type="match status" value="1"/>
</dbReference>
<dbReference type="Pfam" id="PF07646">
    <property type="entry name" value="Kelch_2"/>
    <property type="match status" value="1"/>
</dbReference>
<dbReference type="PANTHER" id="PTHR46461:SF1">
    <property type="entry name" value="KELCH DOMAIN-CONTAINING PROTEIN 3"/>
    <property type="match status" value="1"/>
</dbReference>
<protein>
    <submittedName>
        <fullName evidence="1">Uncharacterized protein</fullName>
    </submittedName>
</protein>
<dbReference type="InterPro" id="IPR052637">
    <property type="entry name" value="KLHDC3-like"/>
</dbReference>
<dbReference type="Pfam" id="PF24681">
    <property type="entry name" value="Kelch_KLHDC2_KLHL20_DRC7"/>
    <property type="match status" value="1"/>
</dbReference>
<dbReference type="AlphaFoldDB" id="A0A7R9E7K8"/>
<sequence length="810" mass="89529">MSCTVVTPAHHVLYCCHSCSPCPVLLSPLLTMSCTVSRVVDVADQEIASSMMAAFLGMGLACGSAVSLVMVKVETEEWAILTVDRPDTDFVSVVHKKLMPQYQITLATESLSMSPYSVEAHYRTSQLNSSECSFGGKGAMHWSVFLEGGPRRVNHAAVCVGDRIYSFGGYCTGENYHKRKPIDVHILNTVTFRWTSLPVPRLLSADIPFQRYGHTVVALDNLIYLWGGRNDELACNVLYCLDTVTLKWSIPQVCGKVPGARDGHSACVIDHCMYIFGGFVENIDRFSQEVYMLDLLTFHWSNVKTQGAPPPYRDFHSATAVGRRMYVFGGRGDLNGPLHSQEEVYCNNIMYLDTATNRWHRPVTHGHTPIGRRSHSSCQYDCYKALIAVADKSNKWCEVFPHGAPPSKRRRQSCLVVGRRLFLFGGTSPMQATHTVVPIPENMESGEIEVMMAMPVEEQVDVNIMVMEIIVDGEVVLMDHNDLHVMDFEPTLQTLCLLTVIRHNISTEWLPASLKSELRYMTTNNTISRPINSMGYYINSHWCNSCKKYRNSLSANWPDPVPSLLTTLSTLSLPANWPDPVPSLLTTLSTPSLPDNWPDPVPSLLTSLSTLSLPDNWPKPVPSLLTSLSTLPLPDNWPDPVPSLLTSLINPLTPSQLARPCSKLADQSINPLTPSQLARSCSKLADQSINPLTPSQLARSCSKLADQSINPLTPSQLARSCSKLADQSISPLTPSQLARPCSNLVGFGAAQSPQTTAYRPVTLGLLLVGVHFEGRGLFRVKPLWQLHLTDTINRNKATDKIFSWTGGLPE</sequence>
<dbReference type="FunFam" id="2.120.10.80:FF:000134">
    <property type="entry name" value="Kelch domain-containing protein, putative"/>
    <property type="match status" value="1"/>
</dbReference>
<dbReference type="PANTHER" id="PTHR46461">
    <property type="entry name" value="KELCH DOMAIN-CONTAINING PROTEIN 3"/>
    <property type="match status" value="1"/>
</dbReference>
<dbReference type="GO" id="GO:0003682">
    <property type="term" value="F:chromatin binding"/>
    <property type="evidence" value="ECO:0007669"/>
    <property type="project" value="InterPro"/>
</dbReference>
<dbReference type="GO" id="GO:0005737">
    <property type="term" value="C:cytoplasm"/>
    <property type="evidence" value="ECO:0007669"/>
    <property type="project" value="TreeGrafter"/>
</dbReference>